<feature type="signal peptide" evidence="1">
    <location>
        <begin position="1"/>
        <end position="22"/>
    </location>
</feature>
<dbReference type="Gene3D" id="2.50.20.10">
    <property type="entry name" value="Lipoprotein localisation LolA/LolB/LppX"/>
    <property type="match status" value="1"/>
</dbReference>
<keyword evidence="3" id="KW-1185">Reference proteome</keyword>
<dbReference type="EMBL" id="JAKGUD010000010">
    <property type="protein sequence ID" value="MCF4143064.1"/>
    <property type="molecule type" value="Genomic_DNA"/>
</dbReference>
<reference evidence="2 3" key="1">
    <citation type="submission" date="2022-01" db="EMBL/GenBank/DDBJ databases">
        <title>Dethiosulfovibrio faecalis sp. nov., a novel proteolytic, non-sulfur-reducing bacterium isolated from a marine aquaculture solid waste bioreactor.</title>
        <authorList>
            <person name="Grabowski S."/>
            <person name="Apolinario E."/>
            <person name="Schneider N."/>
            <person name="Marshall C.W."/>
            <person name="Sowers K.R."/>
        </authorList>
    </citation>
    <scope>NUCLEOTIDE SEQUENCE [LARGE SCALE GENOMIC DNA]</scope>
    <source>
        <strain evidence="2 3">DSM 12537</strain>
    </source>
</reference>
<name>A0ABS9EQS0_9BACT</name>
<gene>
    <name evidence="2" type="ORF">L2W38_09595</name>
</gene>
<feature type="chain" id="PRO_5046230597" evidence="1">
    <location>
        <begin position="23"/>
        <end position="195"/>
    </location>
</feature>
<dbReference type="RefSeq" id="WP_236099771.1">
    <property type="nucleotide sequence ID" value="NZ_JAKGUD010000010.1"/>
</dbReference>
<accession>A0ABS9EQS0</accession>
<evidence type="ECO:0000256" key="1">
    <source>
        <dbReference type="SAM" id="SignalP"/>
    </source>
</evidence>
<comment type="caution">
    <text evidence="2">The sequence shown here is derived from an EMBL/GenBank/DDBJ whole genome shotgun (WGS) entry which is preliminary data.</text>
</comment>
<keyword evidence="1" id="KW-0732">Signal</keyword>
<evidence type="ECO:0000313" key="2">
    <source>
        <dbReference type="EMBL" id="MCF4143064.1"/>
    </source>
</evidence>
<evidence type="ECO:0000313" key="3">
    <source>
        <dbReference type="Proteomes" id="UP001200430"/>
    </source>
</evidence>
<sequence length="195" mass="22079">MRKTVISITLLIFVLIATSAQAAEYSATMVTKSSEGTFKAKIFVKGKWHRHEQPEAVILFDEETGKTYSIVPAEKIYIEMGEDEESEESQSILNSPEDLKMEVGQTISDEDGKIERLPSETVGKYRCDVYRHTPQEEDFGPSTIWFSPKLETAVKAMSETPMGTITMEYVDIKEGPQDEKLFTIPEGYSKMELNF</sequence>
<proteinExistence type="predicted"/>
<organism evidence="2 3">
    <name type="scientific">Dethiosulfovibrio marinus</name>
    <dbReference type="NCBI Taxonomy" id="133532"/>
    <lineage>
        <taxon>Bacteria</taxon>
        <taxon>Thermotogati</taxon>
        <taxon>Synergistota</taxon>
        <taxon>Synergistia</taxon>
        <taxon>Synergistales</taxon>
        <taxon>Dethiosulfovibrionaceae</taxon>
        <taxon>Dethiosulfovibrio</taxon>
    </lineage>
</organism>
<protein>
    <submittedName>
        <fullName evidence="2">DUF4412 domain-containing protein</fullName>
    </submittedName>
</protein>
<dbReference type="Proteomes" id="UP001200430">
    <property type="component" value="Unassembled WGS sequence"/>
</dbReference>